<feature type="transmembrane region" description="Helical" evidence="1">
    <location>
        <begin position="276"/>
        <end position="299"/>
    </location>
</feature>
<feature type="transmembrane region" description="Helical" evidence="1">
    <location>
        <begin position="182"/>
        <end position="200"/>
    </location>
</feature>
<keyword evidence="3" id="KW-1185">Reference proteome</keyword>
<evidence type="ECO:0000313" key="3">
    <source>
        <dbReference type="Proteomes" id="UP000523863"/>
    </source>
</evidence>
<dbReference type="InterPro" id="IPR045931">
    <property type="entry name" value="DUF6350"/>
</dbReference>
<feature type="transmembrane region" description="Helical" evidence="1">
    <location>
        <begin position="241"/>
        <end position="264"/>
    </location>
</feature>
<dbReference type="EMBL" id="JACHBL010000001">
    <property type="protein sequence ID" value="MBB5598367.1"/>
    <property type="molecule type" value="Genomic_DNA"/>
</dbReference>
<comment type="caution">
    <text evidence="2">The sequence shown here is derived from an EMBL/GenBank/DDBJ whole genome shotgun (WGS) entry which is preliminary data.</text>
</comment>
<dbReference type="Pfam" id="PF19877">
    <property type="entry name" value="DUF6350"/>
    <property type="match status" value="1"/>
</dbReference>
<keyword evidence="1" id="KW-1133">Transmembrane helix</keyword>
<feature type="transmembrane region" description="Helical" evidence="1">
    <location>
        <begin position="380"/>
        <end position="405"/>
    </location>
</feature>
<feature type="transmembrane region" description="Helical" evidence="1">
    <location>
        <begin position="57"/>
        <end position="79"/>
    </location>
</feature>
<proteinExistence type="predicted"/>
<name>A0A7W8YBF2_9MICC</name>
<dbReference type="Proteomes" id="UP000523863">
    <property type="component" value="Unassembled WGS sequence"/>
</dbReference>
<organism evidence="2 3">
    <name type="scientific">Neomicrococcus lactis</name>
    <dbReference type="NCBI Taxonomy" id="732241"/>
    <lineage>
        <taxon>Bacteria</taxon>
        <taxon>Bacillati</taxon>
        <taxon>Actinomycetota</taxon>
        <taxon>Actinomycetes</taxon>
        <taxon>Micrococcales</taxon>
        <taxon>Micrococcaceae</taxon>
        <taxon>Neomicrococcus</taxon>
    </lineage>
</organism>
<protein>
    <submittedName>
        <fullName evidence="2">FtsH-binding integral membrane protein</fullName>
    </submittedName>
</protein>
<gene>
    <name evidence="2" type="ORF">BKA12_001447</name>
</gene>
<sequence>MSRAVERKPRVEMAPWTVMKKNSKAAVFNKPRQLIRVFRDGIPLPLVVQGALEALQVALMLALLFVLPVFGIWLGGGLANGSLESSLQLSGQLWLKAHGAPLGISSLASDGVTEVSGLVTLTPLLFPVIPFLLAWRAGRRIARASYADQLWQGIAGALVAYGLFGFITGFAVRTSDVRPETWASILMPVLVLGLGVVIGTRREAGSWSRLIGVESVEWLSQASQASRWAGSYVAAVAKASLVAFLSAIALAGVVLAITLFMHWADGSNVYQQLRPGLIGGIVLTLAQLAMIPNLVIWTLSWLSGAGFSIGIGSQLTPLETTVGPLPAVPFLAALPTGSLNGAWLFMLLPVVAGVAAGWWFMREGENHFDDWLDRKIPMRWLSASLSTLFLGLVIGLGAGLLTALVSFISGGSIGIGRLVEIGPHMWLTGAWIALEVGVGVIIGYLVSPYLEPDPVLEN</sequence>
<dbReference type="AlphaFoldDB" id="A0A7W8YBF2"/>
<keyword evidence="1" id="KW-0472">Membrane</keyword>
<evidence type="ECO:0000313" key="2">
    <source>
        <dbReference type="EMBL" id="MBB5598367.1"/>
    </source>
</evidence>
<feature type="transmembrane region" description="Helical" evidence="1">
    <location>
        <begin position="150"/>
        <end position="170"/>
    </location>
</feature>
<dbReference type="RefSeq" id="WP_246361621.1">
    <property type="nucleotide sequence ID" value="NZ_JACHBL010000001.1"/>
</dbReference>
<feature type="transmembrane region" description="Helical" evidence="1">
    <location>
        <begin position="426"/>
        <end position="446"/>
    </location>
</feature>
<evidence type="ECO:0000256" key="1">
    <source>
        <dbReference type="SAM" id="Phobius"/>
    </source>
</evidence>
<keyword evidence="1" id="KW-0812">Transmembrane</keyword>
<feature type="transmembrane region" description="Helical" evidence="1">
    <location>
        <begin position="115"/>
        <end position="138"/>
    </location>
</feature>
<feature type="transmembrane region" description="Helical" evidence="1">
    <location>
        <begin position="342"/>
        <end position="360"/>
    </location>
</feature>
<reference evidence="2 3" key="1">
    <citation type="submission" date="2020-08" db="EMBL/GenBank/DDBJ databases">
        <title>Sequencing the genomes of 1000 actinobacteria strains.</title>
        <authorList>
            <person name="Klenk H.-P."/>
        </authorList>
    </citation>
    <scope>NUCLEOTIDE SEQUENCE [LARGE SCALE GENOMIC DNA]</scope>
    <source>
        <strain evidence="2 3">DSM 23694</strain>
    </source>
</reference>
<accession>A0A7W8YBF2</accession>